<keyword evidence="1" id="KW-0732">Signal</keyword>
<evidence type="ECO:0000256" key="1">
    <source>
        <dbReference type="SAM" id="SignalP"/>
    </source>
</evidence>
<gene>
    <name evidence="2" type="ORF">B1202_01980</name>
</gene>
<dbReference type="Proteomes" id="UP000191160">
    <property type="component" value="Unassembled WGS sequence"/>
</dbReference>
<dbReference type="RefSeq" id="WP_078188876.1">
    <property type="nucleotide sequence ID" value="NZ_JAMCOV010000054.1"/>
</dbReference>
<feature type="chain" id="PRO_5012210757" evidence="1">
    <location>
        <begin position="22"/>
        <end position="129"/>
    </location>
</feature>
<feature type="signal peptide" evidence="1">
    <location>
        <begin position="1"/>
        <end position="21"/>
    </location>
</feature>
<protein>
    <submittedName>
        <fullName evidence="2">Uncharacterized protein</fullName>
    </submittedName>
</protein>
<organism evidence="2 3">
    <name type="scientific">Acinetobacter amyesii</name>
    <dbReference type="NCBI Taxonomy" id="2942470"/>
    <lineage>
        <taxon>Bacteria</taxon>
        <taxon>Pseudomonadati</taxon>
        <taxon>Pseudomonadota</taxon>
        <taxon>Gammaproteobacteria</taxon>
        <taxon>Moraxellales</taxon>
        <taxon>Moraxellaceae</taxon>
        <taxon>Acinetobacter</taxon>
    </lineage>
</organism>
<keyword evidence="3" id="KW-1185">Reference proteome</keyword>
<evidence type="ECO:0000313" key="3">
    <source>
        <dbReference type="Proteomes" id="UP000191160"/>
    </source>
</evidence>
<dbReference type="AlphaFoldDB" id="A0A1T1H6H0"/>
<evidence type="ECO:0000313" key="2">
    <source>
        <dbReference type="EMBL" id="OOV85438.1"/>
    </source>
</evidence>
<name>A0A1T1H6H0_9GAMM</name>
<dbReference type="PROSITE" id="PS51257">
    <property type="entry name" value="PROKAR_LIPOPROTEIN"/>
    <property type="match status" value="1"/>
</dbReference>
<dbReference type="EMBL" id="MVKX01000001">
    <property type="protein sequence ID" value="OOV85438.1"/>
    <property type="molecule type" value="Genomic_DNA"/>
</dbReference>
<comment type="caution">
    <text evidence="2">The sequence shown here is derived from an EMBL/GenBank/DDBJ whole genome shotgun (WGS) entry which is preliminary data.</text>
</comment>
<sequence length="129" mass="13343">MKKFNKTVAIVSTLSATVLLAACTSTPTKSLAIQKPNNQYEVTAVGKTSLAAKNNAIAAANSTCGKNATPVVVDEKQEYNGVLKGVVDEKTGQMIQAAAGVLGTITGNSGSISKDDDYQTVLTFSCRAN</sequence>
<proteinExistence type="predicted"/>
<accession>A0A1T1H6H0</accession>
<reference evidence="2 3" key="1">
    <citation type="submission" date="2017-02" db="EMBL/GenBank/DDBJ databases">
        <title>Acinetobacter sp. ANC 4945, whole genome shotgun sequencing project.</title>
        <authorList>
            <person name="Radolfova-Krizova L."/>
            <person name="Al Atrouni A."/>
            <person name="Nemec A."/>
        </authorList>
    </citation>
    <scope>NUCLEOTIDE SEQUENCE [LARGE SCALE GENOMIC DNA]</scope>
    <source>
        <strain evidence="2 3">ANC 4945</strain>
    </source>
</reference>